<dbReference type="AlphaFoldDB" id="A0AAV5URE0"/>
<reference evidence="1" key="1">
    <citation type="submission" date="2023-10" db="EMBL/GenBank/DDBJ databases">
        <title>Genome assembly of Pristionchus species.</title>
        <authorList>
            <person name="Yoshida K."/>
            <person name="Sommer R.J."/>
        </authorList>
    </citation>
    <scope>NUCLEOTIDE SEQUENCE</scope>
    <source>
        <strain evidence="1">RS5133</strain>
    </source>
</reference>
<proteinExistence type="predicted"/>
<name>A0AAV5URE0_9BILA</name>
<dbReference type="EMBL" id="BTSY01000001">
    <property type="protein sequence ID" value="GMT09697.1"/>
    <property type="molecule type" value="Genomic_DNA"/>
</dbReference>
<sequence length="96" mass="11094">NDYVLSHVELKYGTTEKNDTLENDDFKDGFWRTAKLKCNPDVAVSNDSILNDELLRKVETSHLRISCEPNEQMIFEESGSTKPVEYITCEAPLYKY</sequence>
<protein>
    <submittedName>
        <fullName evidence="1">Uncharacterized protein</fullName>
    </submittedName>
</protein>
<dbReference type="Proteomes" id="UP001432322">
    <property type="component" value="Unassembled WGS sequence"/>
</dbReference>
<accession>A0AAV5URE0</accession>
<feature type="non-terminal residue" evidence="1">
    <location>
        <position position="1"/>
    </location>
</feature>
<gene>
    <name evidence="1" type="ORF">PFISCL1PPCAC_994</name>
</gene>
<keyword evidence="2" id="KW-1185">Reference proteome</keyword>
<evidence type="ECO:0000313" key="1">
    <source>
        <dbReference type="EMBL" id="GMT09697.1"/>
    </source>
</evidence>
<evidence type="ECO:0000313" key="2">
    <source>
        <dbReference type="Proteomes" id="UP001432322"/>
    </source>
</evidence>
<feature type="non-terminal residue" evidence="1">
    <location>
        <position position="96"/>
    </location>
</feature>
<organism evidence="1 2">
    <name type="scientific">Pristionchus fissidentatus</name>
    <dbReference type="NCBI Taxonomy" id="1538716"/>
    <lineage>
        <taxon>Eukaryota</taxon>
        <taxon>Metazoa</taxon>
        <taxon>Ecdysozoa</taxon>
        <taxon>Nematoda</taxon>
        <taxon>Chromadorea</taxon>
        <taxon>Rhabditida</taxon>
        <taxon>Rhabditina</taxon>
        <taxon>Diplogasteromorpha</taxon>
        <taxon>Diplogasteroidea</taxon>
        <taxon>Neodiplogasteridae</taxon>
        <taxon>Pristionchus</taxon>
    </lineage>
</organism>
<comment type="caution">
    <text evidence="1">The sequence shown here is derived from an EMBL/GenBank/DDBJ whole genome shotgun (WGS) entry which is preliminary data.</text>
</comment>